<evidence type="ECO:0000313" key="2">
    <source>
        <dbReference type="EMBL" id="QEG23330.1"/>
    </source>
</evidence>
<organism evidence="2 3">
    <name type="scientific">Mariniblastus fucicola</name>
    <dbReference type="NCBI Taxonomy" id="980251"/>
    <lineage>
        <taxon>Bacteria</taxon>
        <taxon>Pseudomonadati</taxon>
        <taxon>Planctomycetota</taxon>
        <taxon>Planctomycetia</taxon>
        <taxon>Pirellulales</taxon>
        <taxon>Pirellulaceae</taxon>
        <taxon>Mariniblastus</taxon>
    </lineage>
</organism>
<evidence type="ECO:0000256" key="1">
    <source>
        <dbReference type="SAM" id="MobiDB-lite"/>
    </source>
</evidence>
<feature type="region of interest" description="Disordered" evidence="1">
    <location>
        <begin position="107"/>
        <end position="138"/>
    </location>
</feature>
<evidence type="ECO:0000313" key="3">
    <source>
        <dbReference type="Proteomes" id="UP000322214"/>
    </source>
</evidence>
<dbReference type="OrthoDB" id="285502at2"/>
<sequence>MSTEFTNAELEAYLDESLESSRAAEIEARVRDDEELLRRLSEINGRREAGMHTLGEVWRRNQLGVPTVEQMGNFLLGVMPAGEADYIQFRIETLKCPFTIALKSDLESRNRESAEQSTARRSKIYNSSAGLLKGSDHN</sequence>
<dbReference type="Proteomes" id="UP000322214">
    <property type="component" value="Chromosome"/>
</dbReference>
<dbReference type="RefSeq" id="WP_075083404.1">
    <property type="nucleotide sequence ID" value="NZ_CP042912.1"/>
</dbReference>
<feature type="compositionally biased region" description="Polar residues" evidence="1">
    <location>
        <begin position="115"/>
        <end position="129"/>
    </location>
</feature>
<dbReference type="EMBL" id="CP042912">
    <property type="protein sequence ID" value="QEG23330.1"/>
    <property type="molecule type" value="Genomic_DNA"/>
</dbReference>
<reference evidence="2 3" key="1">
    <citation type="submission" date="2019-08" db="EMBL/GenBank/DDBJ databases">
        <title>Deep-cultivation of Planctomycetes and their phenomic and genomic characterization uncovers novel biology.</title>
        <authorList>
            <person name="Wiegand S."/>
            <person name="Jogler M."/>
            <person name="Boedeker C."/>
            <person name="Pinto D."/>
            <person name="Vollmers J."/>
            <person name="Rivas-Marin E."/>
            <person name="Kohn T."/>
            <person name="Peeters S.H."/>
            <person name="Heuer A."/>
            <person name="Rast P."/>
            <person name="Oberbeckmann S."/>
            <person name="Bunk B."/>
            <person name="Jeske O."/>
            <person name="Meyerdierks A."/>
            <person name="Storesund J.E."/>
            <person name="Kallscheuer N."/>
            <person name="Luecker S."/>
            <person name="Lage O.M."/>
            <person name="Pohl T."/>
            <person name="Merkel B.J."/>
            <person name="Hornburger P."/>
            <person name="Mueller R.-W."/>
            <person name="Bruemmer F."/>
            <person name="Labrenz M."/>
            <person name="Spormann A.M."/>
            <person name="Op den Camp H."/>
            <person name="Overmann J."/>
            <person name="Amann R."/>
            <person name="Jetten M.S.M."/>
            <person name="Mascher T."/>
            <person name="Medema M.H."/>
            <person name="Devos D.P."/>
            <person name="Kaster A.-K."/>
            <person name="Ovreas L."/>
            <person name="Rohde M."/>
            <person name="Galperin M.Y."/>
            <person name="Jogler C."/>
        </authorList>
    </citation>
    <scope>NUCLEOTIDE SEQUENCE [LARGE SCALE GENOMIC DNA]</scope>
    <source>
        <strain evidence="2 3">FC18</strain>
    </source>
</reference>
<gene>
    <name evidence="2" type="ORF">MFFC18_32280</name>
</gene>
<dbReference type="AlphaFoldDB" id="A0A5B9PDX2"/>
<protein>
    <submittedName>
        <fullName evidence="2">Uncharacterized protein</fullName>
    </submittedName>
</protein>
<name>A0A5B9PDX2_9BACT</name>
<keyword evidence="3" id="KW-1185">Reference proteome</keyword>
<dbReference type="KEGG" id="mff:MFFC18_32280"/>
<proteinExistence type="predicted"/>
<accession>A0A5B9PDX2</accession>